<name>A0A1H3H1W0_9BACT</name>
<dbReference type="RefSeq" id="WP_092739418.1">
    <property type="nucleotide sequence ID" value="NZ_FNOV01000005.1"/>
</dbReference>
<evidence type="ECO:0000313" key="1">
    <source>
        <dbReference type="EMBL" id="SDY09522.1"/>
    </source>
</evidence>
<gene>
    <name evidence="1" type="ORF">SAMN04488069_105265</name>
</gene>
<dbReference type="OrthoDB" id="8450256at2"/>
<proteinExistence type="predicted"/>
<evidence type="ECO:0008006" key="3">
    <source>
        <dbReference type="Google" id="ProtNLM"/>
    </source>
</evidence>
<dbReference type="EMBL" id="FNOV01000005">
    <property type="protein sequence ID" value="SDY09522.1"/>
    <property type="molecule type" value="Genomic_DNA"/>
</dbReference>
<evidence type="ECO:0000313" key="2">
    <source>
        <dbReference type="Proteomes" id="UP000199249"/>
    </source>
</evidence>
<dbReference type="AlphaFoldDB" id="A0A1H3H1W0"/>
<dbReference type="STRING" id="651662.SAMN04488069_105265"/>
<protein>
    <recommendedName>
        <fullName evidence="3">HNH endonuclease</fullName>
    </recommendedName>
</protein>
<dbReference type="Proteomes" id="UP000199249">
    <property type="component" value="Unassembled WGS sequence"/>
</dbReference>
<sequence>MSCSRGKASPDAHTKLHLFADSAGYCQNPSCNKNLFLSIGEKEIHIAEMAHIFSANNDGPRAKINLTPEQRGNFSNLILLCPSCHTTIDKAEDQFPDILITKWKKYHSERINTLFNIVSYKTRIEARNEIKKILKENNTIFNIYGPLTAERFNPESTKPKIWKIKIHEYILPNNQKILRILENNYHLFNDEEENIFHLFKIHVSDFEGKHINGVEESGSQFPNLMNNIFED</sequence>
<reference evidence="2" key="1">
    <citation type="submission" date="2016-10" db="EMBL/GenBank/DDBJ databases">
        <authorList>
            <person name="Varghese N."/>
            <person name="Submissions S."/>
        </authorList>
    </citation>
    <scope>NUCLEOTIDE SEQUENCE [LARGE SCALE GENOMIC DNA]</scope>
    <source>
        <strain evidence="2">CGMCC 1.8975</strain>
    </source>
</reference>
<keyword evidence="2" id="KW-1185">Reference proteome</keyword>
<organism evidence="1 2">
    <name type="scientific">Hymenobacter psychrophilus</name>
    <dbReference type="NCBI Taxonomy" id="651662"/>
    <lineage>
        <taxon>Bacteria</taxon>
        <taxon>Pseudomonadati</taxon>
        <taxon>Bacteroidota</taxon>
        <taxon>Cytophagia</taxon>
        <taxon>Cytophagales</taxon>
        <taxon>Hymenobacteraceae</taxon>
        <taxon>Hymenobacter</taxon>
    </lineage>
</organism>
<accession>A0A1H3H1W0</accession>